<dbReference type="OrthoDB" id="9805171at2"/>
<name>A0A0S2M2Y5_9MICC</name>
<dbReference type="Proteomes" id="UP000059574">
    <property type="component" value="Chromosome"/>
</dbReference>
<evidence type="ECO:0000259" key="1">
    <source>
        <dbReference type="Pfam" id="PF13847"/>
    </source>
</evidence>
<organism evidence="2 3">
    <name type="scientific">Arthrobacter alpinus</name>
    <dbReference type="NCBI Taxonomy" id="656366"/>
    <lineage>
        <taxon>Bacteria</taxon>
        <taxon>Bacillati</taxon>
        <taxon>Actinomycetota</taxon>
        <taxon>Actinomycetes</taxon>
        <taxon>Micrococcales</taxon>
        <taxon>Micrococcaceae</taxon>
        <taxon>Arthrobacter</taxon>
    </lineage>
</organism>
<dbReference type="PANTHER" id="PTHR44068">
    <property type="entry name" value="ZGC:194242"/>
    <property type="match status" value="1"/>
</dbReference>
<dbReference type="EMBL" id="CP013200">
    <property type="protein sequence ID" value="ALO68020.1"/>
    <property type="molecule type" value="Genomic_DNA"/>
</dbReference>
<dbReference type="InterPro" id="IPR025714">
    <property type="entry name" value="Methyltranfer_dom"/>
</dbReference>
<sequence>MSTEEAVAAHYSRGNILERLLDVVKKSGGNPAHFAPADLQNADQLHIGGAASTTRVATRAGVNAGSHVIDLGSGLGGVSRHVAHDFGATVQGVDLTPEFVEAARSITECTGLSDHVTFSQGSILALPFDDDSFDVALMFHVGMNIQDKDKVFVEAARVLRPGGIFAVYDIMLLGGDTEQYPLPWAVTPDTSFVQPPLAYTDALAQAGFAVDHEAKPLAEGVEFLERALSSGGPVGVEVGAMSNLLTAFTSGILAPVEIYAHLP</sequence>
<dbReference type="Pfam" id="PF13847">
    <property type="entry name" value="Methyltransf_31"/>
    <property type="match status" value="1"/>
</dbReference>
<reference evidence="2 3" key="2">
    <citation type="journal article" date="2016" name="J. Biotechnol.">
        <title>Complete genome sequence of Arthrobacter alpinus ERGS4:06, a yellow pigmented bacterium tolerant to cold and radiations isolated from Sikkim Himalaya.</title>
        <authorList>
            <person name="Kumar R."/>
            <person name="Singh D."/>
            <person name="Swarnkar M.K."/>
            <person name="Singh A.K."/>
            <person name="Kumar S."/>
        </authorList>
    </citation>
    <scope>NUCLEOTIDE SEQUENCE [LARGE SCALE GENOMIC DNA]</scope>
    <source>
        <strain evidence="2 3">ERGS4:06</strain>
    </source>
</reference>
<accession>A0A0S2M2Y5</accession>
<evidence type="ECO:0000313" key="3">
    <source>
        <dbReference type="Proteomes" id="UP000059574"/>
    </source>
</evidence>
<dbReference type="RefSeq" id="WP_062292020.1">
    <property type="nucleotide sequence ID" value="NZ_CP013200.1"/>
</dbReference>
<dbReference type="PANTHER" id="PTHR44068:SF11">
    <property type="entry name" value="GERANYL DIPHOSPHATE 2-C-METHYLTRANSFERASE"/>
    <property type="match status" value="1"/>
</dbReference>
<reference evidence="3" key="1">
    <citation type="submission" date="2015-11" db="EMBL/GenBank/DDBJ databases">
        <authorList>
            <person name="Kumar R."/>
            <person name="Singh D."/>
            <person name="Swarnkar M.K."/>
            <person name="Singh A.K."/>
            <person name="Kumar S."/>
        </authorList>
    </citation>
    <scope>NUCLEOTIDE SEQUENCE [LARGE SCALE GENOMIC DNA]</scope>
    <source>
        <strain evidence="3">ERGS4:06</strain>
    </source>
</reference>
<dbReference type="AlphaFoldDB" id="A0A0S2M2Y5"/>
<dbReference type="Gene3D" id="3.40.50.150">
    <property type="entry name" value="Vaccinia Virus protein VP39"/>
    <property type="match status" value="1"/>
</dbReference>
<dbReference type="CDD" id="cd02440">
    <property type="entry name" value="AdoMet_MTases"/>
    <property type="match status" value="1"/>
</dbReference>
<dbReference type="InterPro" id="IPR050447">
    <property type="entry name" value="Erg6_SMT_methyltransf"/>
</dbReference>
<dbReference type="InterPro" id="IPR029063">
    <property type="entry name" value="SAM-dependent_MTases_sf"/>
</dbReference>
<evidence type="ECO:0000313" key="2">
    <source>
        <dbReference type="EMBL" id="ALO68020.1"/>
    </source>
</evidence>
<feature type="domain" description="Methyltransferase" evidence="1">
    <location>
        <begin position="64"/>
        <end position="171"/>
    </location>
</feature>
<gene>
    <name evidence="2" type="ORF">AS189_17925</name>
</gene>
<protein>
    <recommendedName>
        <fullName evidence="1">Methyltransferase domain-containing protein</fullName>
    </recommendedName>
</protein>
<proteinExistence type="predicted"/>
<dbReference type="SUPFAM" id="SSF53335">
    <property type="entry name" value="S-adenosyl-L-methionine-dependent methyltransferases"/>
    <property type="match status" value="1"/>
</dbReference>